<proteinExistence type="predicted"/>
<gene>
    <name evidence="4" type="ORF">HXX08_09200</name>
    <name evidence="5" type="ORF">OZ401_001184</name>
</gene>
<dbReference type="Gene3D" id="3.40.630.40">
    <property type="entry name" value="Zn-dependent exopeptidases"/>
    <property type="match status" value="1"/>
</dbReference>
<feature type="domain" description="MurNAc-LAA" evidence="3">
    <location>
        <begin position="141"/>
        <end position="276"/>
    </location>
</feature>
<dbReference type="InterPro" id="IPR002508">
    <property type="entry name" value="MurNAc-LAA_cat"/>
</dbReference>
<dbReference type="PANTHER" id="PTHR30404:SF0">
    <property type="entry name" value="N-ACETYLMURAMOYL-L-ALANINE AMIDASE AMIC"/>
    <property type="match status" value="1"/>
</dbReference>
<dbReference type="EMBL" id="JACATZ010000001">
    <property type="protein sequence ID" value="NWJ46040.1"/>
    <property type="molecule type" value="Genomic_DNA"/>
</dbReference>
<feature type="chain" id="PRO_5035805209" evidence="2">
    <location>
        <begin position="23"/>
        <end position="284"/>
    </location>
</feature>
<evidence type="ECO:0000259" key="3">
    <source>
        <dbReference type="SMART" id="SM00646"/>
    </source>
</evidence>
<dbReference type="Proteomes" id="UP000521676">
    <property type="component" value="Unassembled WGS sequence"/>
</dbReference>
<keyword evidence="2" id="KW-0732">Signal</keyword>
<dbReference type="GO" id="GO:0030288">
    <property type="term" value="C:outer membrane-bounded periplasmic space"/>
    <property type="evidence" value="ECO:0007669"/>
    <property type="project" value="TreeGrafter"/>
</dbReference>
<name>A0A8T7M1R1_9CHLR</name>
<dbReference type="SMART" id="SM00646">
    <property type="entry name" value="Ami_3"/>
    <property type="match status" value="1"/>
</dbReference>
<organism evidence="4 6">
    <name type="scientific">Candidatus Chlorohelix allophototropha</name>
    <dbReference type="NCBI Taxonomy" id="3003348"/>
    <lineage>
        <taxon>Bacteria</taxon>
        <taxon>Bacillati</taxon>
        <taxon>Chloroflexota</taxon>
        <taxon>Chloroflexia</taxon>
        <taxon>Candidatus Chloroheliales</taxon>
        <taxon>Candidatus Chloroheliaceae</taxon>
        <taxon>Candidatus Chlorohelix</taxon>
    </lineage>
</organism>
<dbReference type="RefSeq" id="WP_341469792.1">
    <property type="nucleotide sequence ID" value="NZ_CP128399.1"/>
</dbReference>
<evidence type="ECO:0000313" key="7">
    <source>
        <dbReference type="Proteomes" id="UP001431572"/>
    </source>
</evidence>
<reference evidence="4 6" key="1">
    <citation type="submission" date="2020-06" db="EMBL/GenBank/DDBJ databases">
        <title>Anoxygenic phototrophic Chloroflexota member uses a Type I reaction center.</title>
        <authorList>
            <person name="Tsuji J.M."/>
            <person name="Shaw N.A."/>
            <person name="Nagashima S."/>
            <person name="Venkiteswaran J."/>
            <person name="Schiff S.L."/>
            <person name="Hanada S."/>
            <person name="Tank M."/>
            <person name="Neufeld J.D."/>
        </authorList>
    </citation>
    <scope>NUCLEOTIDE SEQUENCE [LARGE SCALE GENOMIC DNA]</scope>
    <source>
        <strain evidence="4">L227-S17</strain>
    </source>
</reference>
<dbReference type="GO" id="GO:0009253">
    <property type="term" value="P:peptidoglycan catabolic process"/>
    <property type="evidence" value="ECO:0007669"/>
    <property type="project" value="InterPro"/>
</dbReference>
<sequence>MLRFFRLSYLFLILLALSLLLAACGDSTATPMQTTAAATPTLQPVATTAPTLTTAEPFTVALDPGHGGNDWGAGHFDSNDQPDLLEKDLTLQLSMATATLLRQSGFKVVLTRSGDTLANNPPQDLNGDDEINELDDLQARLNLANNSKADLLLSLHINSSTPGDGAGGFETWYCADRSFEDRNKLFAQLIQQESVASMSSLGYEAQDRRVADDLEIDWNGNHLFMFGPPTPTRKIATAMPGALTEALFITNDTEANLLRDNKTIKALAEGYTRAIQQYFARYKV</sequence>
<dbReference type="InterPro" id="IPR050695">
    <property type="entry name" value="N-acetylmuramoyl_amidase_3"/>
</dbReference>
<evidence type="ECO:0000313" key="5">
    <source>
        <dbReference type="EMBL" id="WJW67900.1"/>
    </source>
</evidence>
<evidence type="ECO:0000256" key="2">
    <source>
        <dbReference type="SAM" id="SignalP"/>
    </source>
</evidence>
<keyword evidence="7" id="KW-1185">Reference proteome</keyword>
<dbReference type="Pfam" id="PF01520">
    <property type="entry name" value="Amidase_3"/>
    <property type="match status" value="1"/>
</dbReference>
<dbReference type="EMBL" id="CP128399">
    <property type="protein sequence ID" value="WJW67900.1"/>
    <property type="molecule type" value="Genomic_DNA"/>
</dbReference>
<reference evidence="5" key="2">
    <citation type="journal article" date="2024" name="Nature">
        <title>Anoxygenic phototroph of the Chloroflexota uses a type I reaction centre.</title>
        <authorList>
            <person name="Tsuji J.M."/>
            <person name="Shaw N.A."/>
            <person name="Nagashima S."/>
            <person name="Venkiteswaran J.J."/>
            <person name="Schiff S.L."/>
            <person name="Watanabe T."/>
            <person name="Fukui M."/>
            <person name="Hanada S."/>
            <person name="Tank M."/>
            <person name="Neufeld J.D."/>
        </authorList>
    </citation>
    <scope>NUCLEOTIDE SEQUENCE</scope>
    <source>
        <strain evidence="5">L227-S17</strain>
    </source>
</reference>
<dbReference type="PANTHER" id="PTHR30404">
    <property type="entry name" value="N-ACETYLMURAMOYL-L-ALANINE AMIDASE"/>
    <property type="match status" value="1"/>
</dbReference>
<dbReference type="PROSITE" id="PS51257">
    <property type="entry name" value="PROKAR_LIPOPROTEIN"/>
    <property type="match status" value="1"/>
</dbReference>
<accession>A0A8T7M1R1</accession>
<dbReference type="SUPFAM" id="SSF53187">
    <property type="entry name" value="Zn-dependent exopeptidases"/>
    <property type="match status" value="1"/>
</dbReference>
<keyword evidence="1" id="KW-0378">Hydrolase</keyword>
<evidence type="ECO:0000313" key="6">
    <source>
        <dbReference type="Proteomes" id="UP000521676"/>
    </source>
</evidence>
<dbReference type="Proteomes" id="UP001431572">
    <property type="component" value="Chromosome 1"/>
</dbReference>
<dbReference type="AlphaFoldDB" id="A0A8T7M1R1"/>
<dbReference type="CDD" id="cd02696">
    <property type="entry name" value="MurNAc-LAA"/>
    <property type="match status" value="1"/>
</dbReference>
<feature type="signal peptide" evidence="2">
    <location>
        <begin position="1"/>
        <end position="22"/>
    </location>
</feature>
<protein>
    <submittedName>
        <fullName evidence="4">N-acetylmuramoyl-L-alanine amidase</fullName>
    </submittedName>
</protein>
<dbReference type="GO" id="GO:0008745">
    <property type="term" value="F:N-acetylmuramoyl-L-alanine amidase activity"/>
    <property type="evidence" value="ECO:0007669"/>
    <property type="project" value="InterPro"/>
</dbReference>
<evidence type="ECO:0000313" key="4">
    <source>
        <dbReference type="EMBL" id="NWJ46040.1"/>
    </source>
</evidence>
<evidence type="ECO:0000256" key="1">
    <source>
        <dbReference type="ARBA" id="ARBA00022801"/>
    </source>
</evidence>